<comment type="caution">
    <text evidence="2">The sequence shown here is derived from an EMBL/GenBank/DDBJ whole genome shotgun (WGS) entry which is preliminary data.</text>
</comment>
<keyword evidence="3" id="KW-1185">Reference proteome</keyword>
<dbReference type="EMBL" id="JACHBW010000004">
    <property type="protein sequence ID" value="MBB6102084.1"/>
    <property type="molecule type" value="Genomic_DNA"/>
</dbReference>
<feature type="region of interest" description="Disordered" evidence="1">
    <location>
        <begin position="1"/>
        <end position="44"/>
    </location>
</feature>
<evidence type="ECO:0000313" key="3">
    <source>
        <dbReference type="Proteomes" id="UP000571554"/>
    </source>
</evidence>
<feature type="compositionally biased region" description="Basic and acidic residues" evidence="1">
    <location>
        <begin position="34"/>
        <end position="44"/>
    </location>
</feature>
<evidence type="ECO:0000256" key="1">
    <source>
        <dbReference type="SAM" id="MobiDB-lite"/>
    </source>
</evidence>
<dbReference type="AlphaFoldDB" id="A0A7W9TVV9"/>
<organism evidence="2 3">
    <name type="scientific">Paraburkholderia bannensis</name>
    <dbReference type="NCBI Taxonomy" id="765414"/>
    <lineage>
        <taxon>Bacteria</taxon>
        <taxon>Pseudomonadati</taxon>
        <taxon>Pseudomonadota</taxon>
        <taxon>Betaproteobacteria</taxon>
        <taxon>Burkholderiales</taxon>
        <taxon>Burkholderiaceae</taxon>
        <taxon>Paraburkholderia</taxon>
    </lineage>
</organism>
<proteinExistence type="predicted"/>
<reference evidence="2 3" key="1">
    <citation type="submission" date="2020-08" db="EMBL/GenBank/DDBJ databases">
        <title>Above-ground endophytic microbial communities from plants in different locations in the United States.</title>
        <authorList>
            <person name="Frank C."/>
        </authorList>
    </citation>
    <scope>NUCLEOTIDE SEQUENCE [LARGE SCALE GENOMIC DNA]</scope>
    <source>
        <strain evidence="2 3">WP4_2_2</strain>
    </source>
</reference>
<gene>
    <name evidence="2" type="ORF">F4827_001932</name>
</gene>
<name>A0A7W9TVV9_9BURK</name>
<accession>A0A7W9TVV9</accession>
<dbReference type="Proteomes" id="UP000571554">
    <property type="component" value="Unassembled WGS sequence"/>
</dbReference>
<sequence length="44" mass="4944">MQHLPGPHGVSGSSDGQQWDHGEQRSQRVLSHHKGYDTRERAGH</sequence>
<protein>
    <submittedName>
        <fullName evidence="2">Uncharacterized protein</fullName>
    </submittedName>
</protein>
<dbReference type="RefSeq" id="WP_260175077.1">
    <property type="nucleotide sequence ID" value="NZ_JACHBW010000004.1"/>
</dbReference>
<evidence type="ECO:0000313" key="2">
    <source>
        <dbReference type="EMBL" id="MBB6102084.1"/>
    </source>
</evidence>